<feature type="region of interest" description="Disordered" evidence="1">
    <location>
        <begin position="147"/>
        <end position="247"/>
    </location>
</feature>
<evidence type="ECO:0000313" key="2">
    <source>
        <dbReference type="EMBL" id="KUJ17324.1"/>
    </source>
</evidence>
<sequence>MDTDDANKPPSPPASPPMPPQSRRLFDGTISPLTPSSFEEIQSCPCLESNCNLLSKQKSSCEHARFSNQYTFDASPKRPREEDEDKQTDKTPRGEKRLRLIEGRCQTSEDTTTHDSELDIEMEDAFKSFALDTPMTNTEMEEDIPDAFASKRKRDTAADEKHASKRAKTAESHAAFYSNETRNIAKSVGIPPAKTNRAGSFQDLNCGSKFVMEEEQGSRSKGTRNARLDQSPESERKRKGEEDGGICSKGYKKAKVEYELLFEEWDEHI</sequence>
<dbReference type="Proteomes" id="UP000070700">
    <property type="component" value="Unassembled WGS sequence"/>
</dbReference>
<gene>
    <name evidence="2" type="ORF">LY89DRAFT_684400</name>
</gene>
<reference evidence="2 3" key="1">
    <citation type="submission" date="2015-10" db="EMBL/GenBank/DDBJ databases">
        <title>Full genome of DAOMC 229536 Phialocephala scopiformis, a fungal endophyte of spruce producing the potent anti-insectan compound rugulosin.</title>
        <authorList>
            <consortium name="DOE Joint Genome Institute"/>
            <person name="Walker A.K."/>
            <person name="Frasz S.L."/>
            <person name="Seifert K.A."/>
            <person name="Miller J.D."/>
            <person name="Mondo S.J."/>
            <person name="Labutti K."/>
            <person name="Lipzen A."/>
            <person name="Dockter R."/>
            <person name="Kennedy M."/>
            <person name="Grigoriev I.V."/>
            <person name="Spatafora J.W."/>
        </authorList>
    </citation>
    <scope>NUCLEOTIDE SEQUENCE [LARGE SCALE GENOMIC DNA]</scope>
    <source>
        <strain evidence="2 3">CBS 120377</strain>
    </source>
</reference>
<protein>
    <submittedName>
        <fullName evidence="2">Uncharacterized protein</fullName>
    </submittedName>
</protein>
<dbReference type="RefSeq" id="XP_018071679.1">
    <property type="nucleotide sequence ID" value="XM_018214872.1"/>
</dbReference>
<evidence type="ECO:0000256" key="1">
    <source>
        <dbReference type="SAM" id="MobiDB-lite"/>
    </source>
</evidence>
<dbReference type="AlphaFoldDB" id="A0A194XB05"/>
<dbReference type="KEGG" id="psco:LY89DRAFT_684400"/>
<feature type="compositionally biased region" description="Basic and acidic residues" evidence="1">
    <location>
        <begin position="233"/>
        <end position="242"/>
    </location>
</feature>
<keyword evidence="3" id="KW-1185">Reference proteome</keyword>
<dbReference type="GeneID" id="28824598"/>
<proteinExistence type="predicted"/>
<feature type="compositionally biased region" description="Pro residues" evidence="1">
    <location>
        <begin position="9"/>
        <end position="20"/>
    </location>
</feature>
<feature type="region of interest" description="Disordered" evidence="1">
    <location>
        <begin position="64"/>
        <end position="116"/>
    </location>
</feature>
<dbReference type="InParanoid" id="A0A194XB05"/>
<evidence type="ECO:0000313" key="3">
    <source>
        <dbReference type="Proteomes" id="UP000070700"/>
    </source>
</evidence>
<name>A0A194XB05_MOLSC</name>
<feature type="region of interest" description="Disordered" evidence="1">
    <location>
        <begin position="1"/>
        <end position="34"/>
    </location>
</feature>
<dbReference type="EMBL" id="KQ947414">
    <property type="protein sequence ID" value="KUJ17324.1"/>
    <property type="molecule type" value="Genomic_DNA"/>
</dbReference>
<accession>A0A194XB05</accession>
<feature type="compositionally biased region" description="Basic and acidic residues" evidence="1">
    <location>
        <begin position="75"/>
        <end position="102"/>
    </location>
</feature>
<organism evidence="2 3">
    <name type="scientific">Mollisia scopiformis</name>
    <name type="common">Conifer needle endophyte fungus</name>
    <name type="synonym">Phialocephala scopiformis</name>
    <dbReference type="NCBI Taxonomy" id="149040"/>
    <lineage>
        <taxon>Eukaryota</taxon>
        <taxon>Fungi</taxon>
        <taxon>Dikarya</taxon>
        <taxon>Ascomycota</taxon>
        <taxon>Pezizomycotina</taxon>
        <taxon>Leotiomycetes</taxon>
        <taxon>Helotiales</taxon>
        <taxon>Mollisiaceae</taxon>
        <taxon>Mollisia</taxon>
    </lineage>
</organism>